<reference evidence="3 4" key="1">
    <citation type="journal article" date="2020" name="Mol. Plant">
        <title>The Chromosome-Based Rubber Tree Genome Provides New Insights into Spurge Genome Evolution and Rubber Biosynthesis.</title>
        <authorList>
            <person name="Liu J."/>
            <person name="Shi C."/>
            <person name="Shi C.C."/>
            <person name="Li W."/>
            <person name="Zhang Q.J."/>
            <person name="Zhang Y."/>
            <person name="Li K."/>
            <person name="Lu H.F."/>
            <person name="Shi C."/>
            <person name="Zhu S.T."/>
            <person name="Xiao Z.Y."/>
            <person name="Nan H."/>
            <person name="Yue Y."/>
            <person name="Zhu X.G."/>
            <person name="Wu Y."/>
            <person name="Hong X.N."/>
            <person name="Fan G.Y."/>
            <person name="Tong Y."/>
            <person name="Zhang D."/>
            <person name="Mao C.L."/>
            <person name="Liu Y.L."/>
            <person name="Hao S.J."/>
            <person name="Liu W.Q."/>
            <person name="Lv M.Q."/>
            <person name="Zhang H.B."/>
            <person name="Liu Y."/>
            <person name="Hu-Tang G.R."/>
            <person name="Wang J.P."/>
            <person name="Wang J.H."/>
            <person name="Sun Y.H."/>
            <person name="Ni S.B."/>
            <person name="Chen W.B."/>
            <person name="Zhang X.C."/>
            <person name="Jiao Y.N."/>
            <person name="Eichler E.E."/>
            <person name="Li G.H."/>
            <person name="Liu X."/>
            <person name="Gao L.Z."/>
        </authorList>
    </citation>
    <scope>NUCLEOTIDE SEQUENCE [LARGE SCALE GENOMIC DNA]</scope>
    <source>
        <strain evidence="4">cv. GT1</strain>
        <tissue evidence="3">Leaf</tissue>
    </source>
</reference>
<feature type="transmembrane region" description="Helical" evidence="2">
    <location>
        <begin position="120"/>
        <end position="142"/>
    </location>
</feature>
<dbReference type="EMBL" id="JAAGAX010000013">
    <property type="protein sequence ID" value="KAF2295545.1"/>
    <property type="molecule type" value="Genomic_DNA"/>
</dbReference>
<feature type="region of interest" description="Disordered" evidence="1">
    <location>
        <begin position="1"/>
        <end position="116"/>
    </location>
</feature>
<dbReference type="AlphaFoldDB" id="A0A6A6L528"/>
<proteinExistence type="predicted"/>
<name>A0A6A6L528_HEVBR</name>
<evidence type="ECO:0000313" key="3">
    <source>
        <dbReference type="EMBL" id="KAF2295545.1"/>
    </source>
</evidence>
<keyword evidence="2" id="KW-1133">Transmembrane helix</keyword>
<evidence type="ECO:0000256" key="1">
    <source>
        <dbReference type="SAM" id="MobiDB-lite"/>
    </source>
</evidence>
<feature type="compositionally biased region" description="Low complexity" evidence="1">
    <location>
        <begin position="104"/>
        <end position="116"/>
    </location>
</feature>
<keyword evidence="2" id="KW-0472">Membrane</keyword>
<dbReference type="Proteomes" id="UP000467840">
    <property type="component" value="Chromosome 7"/>
</dbReference>
<feature type="compositionally biased region" description="Polar residues" evidence="1">
    <location>
        <begin position="89"/>
        <end position="102"/>
    </location>
</feature>
<evidence type="ECO:0000256" key="2">
    <source>
        <dbReference type="SAM" id="Phobius"/>
    </source>
</evidence>
<sequence>MGTIISPIGIGPGLGQARLTSSSPPSLPKAETATTGPKTQRRILHQPLFPANSAPPPETDSSSPPPPPDNQVFPTPDQPFFPEVPTGPTPDQSQPATASPANGTIPIPTATQPAKPAKKVAVAISVAIVTLGMLSGLAFFLYRHRLSTQARLRNSSEAILKDSQMNL</sequence>
<evidence type="ECO:0000313" key="4">
    <source>
        <dbReference type="Proteomes" id="UP000467840"/>
    </source>
</evidence>
<keyword evidence="4" id="KW-1185">Reference proteome</keyword>
<feature type="compositionally biased region" description="Pro residues" evidence="1">
    <location>
        <begin position="53"/>
        <end position="69"/>
    </location>
</feature>
<gene>
    <name evidence="3" type="ORF">GH714_033169</name>
</gene>
<keyword evidence="2" id="KW-0812">Transmembrane</keyword>
<organism evidence="3 4">
    <name type="scientific">Hevea brasiliensis</name>
    <name type="common">Para rubber tree</name>
    <name type="synonym">Siphonia brasiliensis</name>
    <dbReference type="NCBI Taxonomy" id="3981"/>
    <lineage>
        <taxon>Eukaryota</taxon>
        <taxon>Viridiplantae</taxon>
        <taxon>Streptophyta</taxon>
        <taxon>Embryophyta</taxon>
        <taxon>Tracheophyta</taxon>
        <taxon>Spermatophyta</taxon>
        <taxon>Magnoliopsida</taxon>
        <taxon>eudicotyledons</taxon>
        <taxon>Gunneridae</taxon>
        <taxon>Pentapetalae</taxon>
        <taxon>rosids</taxon>
        <taxon>fabids</taxon>
        <taxon>Malpighiales</taxon>
        <taxon>Euphorbiaceae</taxon>
        <taxon>Crotonoideae</taxon>
        <taxon>Micrandreae</taxon>
        <taxon>Hevea</taxon>
    </lineage>
</organism>
<accession>A0A6A6L528</accession>
<protein>
    <submittedName>
        <fullName evidence="3">Uncharacterized protein</fullName>
    </submittedName>
</protein>
<comment type="caution">
    <text evidence="3">The sequence shown here is derived from an EMBL/GenBank/DDBJ whole genome shotgun (WGS) entry which is preliminary data.</text>
</comment>